<feature type="signal peptide" evidence="3">
    <location>
        <begin position="1"/>
        <end position="21"/>
    </location>
</feature>
<feature type="region of interest" description="Disordered" evidence="1">
    <location>
        <begin position="302"/>
        <end position="322"/>
    </location>
</feature>
<evidence type="ECO:0000256" key="2">
    <source>
        <dbReference type="SAM" id="Phobius"/>
    </source>
</evidence>
<organism evidence="4 5">
    <name type="scientific">Lentinula raphanica</name>
    <dbReference type="NCBI Taxonomy" id="153919"/>
    <lineage>
        <taxon>Eukaryota</taxon>
        <taxon>Fungi</taxon>
        <taxon>Dikarya</taxon>
        <taxon>Basidiomycota</taxon>
        <taxon>Agaricomycotina</taxon>
        <taxon>Agaricomycetes</taxon>
        <taxon>Agaricomycetidae</taxon>
        <taxon>Agaricales</taxon>
        <taxon>Marasmiineae</taxon>
        <taxon>Omphalotaceae</taxon>
        <taxon>Lentinula</taxon>
    </lineage>
</organism>
<feature type="compositionally biased region" description="Basic and acidic residues" evidence="1">
    <location>
        <begin position="234"/>
        <end position="246"/>
    </location>
</feature>
<gene>
    <name evidence="4" type="ORF">F5878DRAFT_660146</name>
</gene>
<dbReference type="Proteomes" id="UP001163846">
    <property type="component" value="Unassembled WGS sequence"/>
</dbReference>
<evidence type="ECO:0000313" key="4">
    <source>
        <dbReference type="EMBL" id="KAJ3839602.1"/>
    </source>
</evidence>
<evidence type="ECO:0000256" key="3">
    <source>
        <dbReference type="SAM" id="SignalP"/>
    </source>
</evidence>
<keyword evidence="3" id="KW-0732">Signal</keyword>
<dbReference type="EMBL" id="MU806118">
    <property type="protein sequence ID" value="KAJ3839602.1"/>
    <property type="molecule type" value="Genomic_DNA"/>
</dbReference>
<keyword evidence="2" id="KW-0812">Transmembrane</keyword>
<name>A0AA38PAZ8_9AGAR</name>
<keyword evidence="2" id="KW-0472">Membrane</keyword>
<feature type="region of interest" description="Disordered" evidence="1">
    <location>
        <begin position="225"/>
        <end position="246"/>
    </location>
</feature>
<accession>A0AA38PAZ8</accession>
<keyword evidence="2" id="KW-1133">Transmembrane helix</keyword>
<protein>
    <submittedName>
        <fullName evidence="4">Uncharacterized protein</fullName>
    </submittedName>
</protein>
<dbReference type="AlphaFoldDB" id="A0AA38PAZ8"/>
<evidence type="ECO:0000256" key="1">
    <source>
        <dbReference type="SAM" id="MobiDB-lite"/>
    </source>
</evidence>
<sequence length="322" mass="35063">MHRALQCGVILLAFFCSQVSTVESELTWYELGTETPTSTITQRAKPIGTNSATQTTFLLEQLLEVTEWITFRDEGVSQLMTITGTLTGTAVVSATGWRLPVTDAQYMDCHLTSPTSGECILESIIDSEHFSTFPTLAAGEALPLFIPITSSTAISPTQVSSKASATLIAASAGGTVAALIVIVCITVLLWRWQHRRRSQRSDTEKISGLLITLRDADGEIVQGGTLLPSLVPNENRRPNQDAQPERLNEVLPLEANREPLHALRDDARVDSQSQEYTALQHLQHGISEILVRLGQLEQENFPPEYASQASGQSLKGSRHGSA</sequence>
<keyword evidence="5" id="KW-1185">Reference proteome</keyword>
<feature type="chain" id="PRO_5041417890" evidence="3">
    <location>
        <begin position="22"/>
        <end position="322"/>
    </location>
</feature>
<proteinExistence type="predicted"/>
<evidence type="ECO:0000313" key="5">
    <source>
        <dbReference type="Proteomes" id="UP001163846"/>
    </source>
</evidence>
<feature type="transmembrane region" description="Helical" evidence="2">
    <location>
        <begin position="167"/>
        <end position="190"/>
    </location>
</feature>
<comment type="caution">
    <text evidence="4">The sequence shown here is derived from an EMBL/GenBank/DDBJ whole genome shotgun (WGS) entry which is preliminary data.</text>
</comment>
<reference evidence="4" key="1">
    <citation type="submission" date="2022-08" db="EMBL/GenBank/DDBJ databases">
        <authorList>
            <consortium name="DOE Joint Genome Institute"/>
            <person name="Min B."/>
            <person name="Riley R."/>
            <person name="Sierra-Patev S."/>
            <person name="Naranjo-Ortiz M."/>
            <person name="Looney B."/>
            <person name="Konkel Z."/>
            <person name="Slot J.C."/>
            <person name="Sakamoto Y."/>
            <person name="Steenwyk J.L."/>
            <person name="Rokas A."/>
            <person name="Carro J."/>
            <person name="Camarero S."/>
            <person name="Ferreira P."/>
            <person name="Molpeceres G."/>
            <person name="Ruiz-Duenas F.J."/>
            <person name="Serrano A."/>
            <person name="Henrissat B."/>
            <person name="Drula E."/>
            <person name="Hughes K.W."/>
            <person name="Mata J.L."/>
            <person name="Ishikawa N.K."/>
            <person name="Vargas-Isla R."/>
            <person name="Ushijima S."/>
            <person name="Smith C.A."/>
            <person name="Ahrendt S."/>
            <person name="Andreopoulos W."/>
            <person name="He G."/>
            <person name="Labutti K."/>
            <person name="Lipzen A."/>
            <person name="Ng V."/>
            <person name="Sandor L."/>
            <person name="Barry K."/>
            <person name="Martinez A.T."/>
            <person name="Xiao Y."/>
            <person name="Gibbons J.G."/>
            <person name="Terashima K."/>
            <person name="Hibbett D.S."/>
            <person name="Grigoriev I.V."/>
        </authorList>
    </citation>
    <scope>NUCLEOTIDE SEQUENCE</scope>
    <source>
        <strain evidence="4">TFB9207</strain>
    </source>
</reference>